<dbReference type="PANTHER" id="PTHR33121:SF76">
    <property type="entry name" value="SIGNALING PROTEIN"/>
    <property type="match status" value="1"/>
</dbReference>
<protein>
    <recommendedName>
        <fullName evidence="1">EAL domain-containing protein</fullName>
    </recommendedName>
</protein>
<dbReference type="InterPro" id="IPR003018">
    <property type="entry name" value="GAF"/>
</dbReference>
<evidence type="ECO:0000259" key="1">
    <source>
        <dbReference type="PROSITE" id="PS50883"/>
    </source>
</evidence>
<dbReference type="InterPro" id="IPR029016">
    <property type="entry name" value="GAF-like_dom_sf"/>
</dbReference>
<organism evidence="2 3">
    <name type="scientific">Pseudoalteromonas tetraodonis GFC</name>
    <dbReference type="NCBI Taxonomy" id="1315271"/>
    <lineage>
        <taxon>Bacteria</taxon>
        <taxon>Pseudomonadati</taxon>
        <taxon>Pseudomonadota</taxon>
        <taxon>Gammaproteobacteria</taxon>
        <taxon>Alteromonadales</taxon>
        <taxon>Pseudoalteromonadaceae</taxon>
        <taxon>Pseudoalteromonas</taxon>
    </lineage>
</organism>
<feature type="domain" description="EAL" evidence="1">
    <location>
        <begin position="165"/>
        <end position="407"/>
    </location>
</feature>
<keyword evidence="3" id="KW-1185">Reference proteome</keyword>
<reference evidence="2" key="2">
    <citation type="submission" date="2023-01" db="EMBL/GenBank/DDBJ databases">
        <title>Draft genome sequence of Pseudoalteromonas tetraodonis strain NBRC 103034.</title>
        <authorList>
            <person name="Sun Q."/>
            <person name="Mori K."/>
        </authorList>
    </citation>
    <scope>NUCLEOTIDE SEQUENCE</scope>
    <source>
        <strain evidence="2">NBRC 103034</strain>
    </source>
</reference>
<reference evidence="2" key="1">
    <citation type="journal article" date="2014" name="Int. J. Syst. Evol. Microbiol.">
        <title>Complete genome sequence of Corynebacterium casei LMG S-19264T (=DSM 44701T), isolated from a smear-ripened cheese.</title>
        <authorList>
            <consortium name="US DOE Joint Genome Institute (JGI-PGF)"/>
            <person name="Walter F."/>
            <person name="Albersmeier A."/>
            <person name="Kalinowski J."/>
            <person name="Ruckert C."/>
        </authorList>
    </citation>
    <scope>NUCLEOTIDE SEQUENCE</scope>
    <source>
        <strain evidence="2">NBRC 103034</strain>
    </source>
</reference>
<dbReference type="InterPro" id="IPR050706">
    <property type="entry name" value="Cyclic-di-GMP_PDE-like"/>
</dbReference>
<name>A0AA37S4E3_9GAMM</name>
<dbReference type="SUPFAM" id="SSF141868">
    <property type="entry name" value="EAL domain-like"/>
    <property type="match status" value="1"/>
</dbReference>
<dbReference type="Proteomes" id="UP001161408">
    <property type="component" value="Unassembled WGS sequence"/>
</dbReference>
<evidence type="ECO:0000313" key="3">
    <source>
        <dbReference type="Proteomes" id="UP001161408"/>
    </source>
</evidence>
<dbReference type="SMART" id="SM00052">
    <property type="entry name" value="EAL"/>
    <property type="match status" value="1"/>
</dbReference>
<dbReference type="CDD" id="cd01948">
    <property type="entry name" value="EAL"/>
    <property type="match status" value="1"/>
</dbReference>
<dbReference type="PROSITE" id="PS50883">
    <property type="entry name" value="EAL"/>
    <property type="match status" value="1"/>
</dbReference>
<dbReference type="Gene3D" id="3.20.20.450">
    <property type="entry name" value="EAL domain"/>
    <property type="match status" value="1"/>
</dbReference>
<gene>
    <name evidence="2" type="ORF">GCM10007914_17250</name>
</gene>
<dbReference type="AlphaFoldDB" id="A0AA37S4E3"/>
<dbReference type="SMART" id="SM00065">
    <property type="entry name" value="GAF"/>
    <property type="match status" value="1"/>
</dbReference>
<dbReference type="InterPro" id="IPR035919">
    <property type="entry name" value="EAL_sf"/>
</dbReference>
<comment type="caution">
    <text evidence="2">The sequence shown here is derived from an EMBL/GenBank/DDBJ whole genome shotgun (WGS) entry which is preliminary data.</text>
</comment>
<accession>A0AA37S4E3</accession>
<dbReference type="SUPFAM" id="SSF55781">
    <property type="entry name" value="GAF domain-like"/>
    <property type="match status" value="1"/>
</dbReference>
<dbReference type="EMBL" id="BSNE01000012">
    <property type="protein sequence ID" value="GLQ02844.1"/>
    <property type="molecule type" value="Genomic_DNA"/>
</dbReference>
<dbReference type="Pfam" id="PF01590">
    <property type="entry name" value="GAF"/>
    <property type="match status" value="1"/>
</dbReference>
<evidence type="ECO:0000313" key="2">
    <source>
        <dbReference type="EMBL" id="GLQ02844.1"/>
    </source>
</evidence>
<dbReference type="RefSeq" id="WP_013464840.1">
    <property type="nucleotide sequence ID" value="NZ_BJXY01000001.1"/>
</dbReference>
<dbReference type="GO" id="GO:0071111">
    <property type="term" value="F:cyclic-guanylate-specific phosphodiesterase activity"/>
    <property type="evidence" value="ECO:0007669"/>
    <property type="project" value="InterPro"/>
</dbReference>
<dbReference type="Gene3D" id="3.30.450.40">
    <property type="match status" value="1"/>
</dbReference>
<dbReference type="PANTHER" id="PTHR33121">
    <property type="entry name" value="CYCLIC DI-GMP PHOSPHODIESTERASE PDEF"/>
    <property type="match status" value="1"/>
</dbReference>
<dbReference type="Pfam" id="PF00563">
    <property type="entry name" value="EAL"/>
    <property type="match status" value="1"/>
</dbReference>
<sequence>MDELTNLLVEQHNNASIKAKLANLLTLVRKHLDMDVAFISEFINDERVFKVVDNPSENQIVKVGNADPINETYCQQITDNKLSPIITNTKANPITKAMPVTKKLGIGAYIGVPINLSNGKLYGTFCCYKSHHDESLNERDLSFLNIISEIATGLIEKSLDKSVSYNHTKSTIEQIISDNDISIYFQPMYSQLNNKVVGFESLARFFTTPYKTPDIWFKEASKVGLSESLEMLAIKNAVANMAKFNNTTYIAINCSPSHILSGALERTLQQIDCTRVVLEITEHSPISNYEKMRAALRPLRNKGLRLAIDDVGAGFSSFQHILELEADIIKLDISLTQNINTDDRKFLLAKALCGFAKAIDCTIVAEGIETAEELNSLRILNVDSVQGYFIGRPAPIEDALSFQNKALPA</sequence>
<dbReference type="InterPro" id="IPR001633">
    <property type="entry name" value="EAL_dom"/>
</dbReference>
<proteinExistence type="predicted"/>